<evidence type="ECO:0000256" key="1">
    <source>
        <dbReference type="ARBA" id="ARBA00023015"/>
    </source>
</evidence>
<feature type="domain" description="HTH tetR-type" evidence="6">
    <location>
        <begin position="22"/>
        <end position="82"/>
    </location>
</feature>
<dbReference type="GO" id="GO:0003700">
    <property type="term" value="F:DNA-binding transcription factor activity"/>
    <property type="evidence" value="ECO:0007669"/>
    <property type="project" value="TreeGrafter"/>
</dbReference>
<accession>A0A3S3U5D0</accession>
<reference evidence="7 8" key="1">
    <citation type="journal article" date="2015" name="Int. J. Syst. Evol. Microbiol.">
        <title>Gemmobacter intermedius sp. nov., isolated from a white stork (Ciconia ciconia).</title>
        <authorList>
            <person name="Kampfer P."/>
            <person name="Jerzak L."/>
            <person name="Wilharm G."/>
            <person name="Golke J."/>
            <person name="Busse H.J."/>
            <person name="Glaeser S.P."/>
        </authorList>
    </citation>
    <scope>NUCLEOTIDE SEQUENCE [LARGE SCALE GENOMIC DNA]</scope>
    <source>
        <strain evidence="7 8">119/4</strain>
    </source>
</reference>
<keyword evidence="3" id="KW-0804">Transcription</keyword>
<evidence type="ECO:0000259" key="6">
    <source>
        <dbReference type="PROSITE" id="PS50977"/>
    </source>
</evidence>
<feature type="DNA-binding region" description="H-T-H motif" evidence="4">
    <location>
        <begin position="45"/>
        <end position="64"/>
    </location>
</feature>
<feature type="region of interest" description="Disordered" evidence="5">
    <location>
        <begin position="1"/>
        <end position="21"/>
    </location>
</feature>
<dbReference type="InterPro" id="IPR036271">
    <property type="entry name" value="Tet_transcr_reg_TetR-rel_C_sf"/>
</dbReference>
<dbReference type="PROSITE" id="PS50977">
    <property type="entry name" value="HTH_TETR_2"/>
    <property type="match status" value="1"/>
</dbReference>
<keyword evidence="1" id="KW-0805">Transcription regulation</keyword>
<comment type="caution">
    <text evidence="7">The sequence shown here is derived from an EMBL/GenBank/DDBJ whole genome shotgun (WGS) entry which is preliminary data.</text>
</comment>
<dbReference type="PANTHER" id="PTHR30055:SF148">
    <property type="entry name" value="TETR-FAMILY TRANSCRIPTIONAL REGULATOR"/>
    <property type="match status" value="1"/>
</dbReference>
<gene>
    <name evidence="7" type="ORF">EP867_16725</name>
</gene>
<dbReference type="Gene3D" id="1.10.357.10">
    <property type="entry name" value="Tetracycline Repressor, domain 2"/>
    <property type="match status" value="1"/>
</dbReference>
<organism evidence="7 8">
    <name type="scientific">Falsigemmobacter intermedius</name>
    <dbReference type="NCBI Taxonomy" id="1553448"/>
    <lineage>
        <taxon>Bacteria</taxon>
        <taxon>Pseudomonadati</taxon>
        <taxon>Pseudomonadota</taxon>
        <taxon>Alphaproteobacteria</taxon>
        <taxon>Rhodobacterales</taxon>
        <taxon>Paracoccaceae</taxon>
        <taxon>Falsigemmobacter</taxon>
    </lineage>
</organism>
<keyword evidence="2 4" id="KW-0238">DNA-binding</keyword>
<sequence>MVLEGAGMETMPSRGRGRPRDSAIDDRILAEVLAEIARNGLGGFSLASVAQRTGLARASIYLRWPDRNSLILAALETTGVTLDIAHTEDLETDLRSILRQWGDILRNEDLLLVFNRISVDRRDFPEIQSFYMAHIALPANQKVEEALLAHQRAGRIPPDLNMRVVTRMLIGTLHQQGRFNPSGLTGAFVEDLLSLTLRALRA</sequence>
<proteinExistence type="predicted"/>
<dbReference type="InterPro" id="IPR011075">
    <property type="entry name" value="TetR_C"/>
</dbReference>
<dbReference type="SUPFAM" id="SSF48498">
    <property type="entry name" value="Tetracyclin repressor-like, C-terminal domain"/>
    <property type="match status" value="1"/>
</dbReference>
<dbReference type="Proteomes" id="UP000287168">
    <property type="component" value="Unassembled WGS sequence"/>
</dbReference>
<evidence type="ECO:0000256" key="2">
    <source>
        <dbReference type="ARBA" id="ARBA00023125"/>
    </source>
</evidence>
<dbReference type="EMBL" id="SBLC01000041">
    <property type="protein sequence ID" value="RWY37673.1"/>
    <property type="molecule type" value="Genomic_DNA"/>
</dbReference>
<dbReference type="Gene3D" id="1.10.10.60">
    <property type="entry name" value="Homeodomain-like"/>
    <property type="match status" value="1"/>
</dbReference>
<dbReference type="GO" id="GO:0000976">
    <property type="term" value="F:transcription cis-regulatory region binding"/>
    <property type="evidence" value="ECO:0007669"/>
    <property type="project" value="TreeGrafter"/>
</dbReference>
<keyword evidence="8" id="KW-1185">Reference proteome</keyword>
<evidence type="ECO:0000256" key="4">
    <source>
        <dbReference type="PROSITE-ProRule" id="PRU00335"/>
    </source>
</evidence>
<dbReference type="SUPFAM" id="SSF46689">
    <property type="entry name" value="Homeodomain-like"/>
    <property type="match status" value="1"/>
</dbReference>
<evidence type="ECO:0000256" key="3">
    <source>
        <dbReference type="ARBA" id="ARBA00023163"/>
    </source>
</evidence>
<dbReference type="AlphaFoldDB" id="A0A3S3U5D0"/>
<evidence type="ECO:0000256" key="5">
    <source>
        <dbReference type="SAM" id="MobiDB-lite"/>
    </source>
</evidence>
<dbReference type="InterPro" id="IPR001647">
    <property type="entry name" value="HTH_TetR"/>
</dbReference>
<dbReference type="InterPro" id="IPR050109">
    <property type="entry name" value="HTH-type_TetR-like_transc_reg"/>
</dbReference>
<dbReference type="OrthoDB" id="9796019at2"/>
<evidence type="ECO:0000313" key="7">
    <source>
        <dbReference type="EMBL" id="RWY37673.1"/>
    </source>
</evidence>
<evidence type="ECO:0000313" key="8">
    <source>
        <dbReference type="Proteomes" id="UP000287168"/>
    </source>
</evidence>
<protein>
    <submittedName>
        <fullName evidence="7">TetR/AcrR family transcriptional regulator</fullName>
    </submittedName>
</protein>
<name>A0A3S3U5D0_9RHOB</name>
<dbReference type="PANTHER" id="PTHR30055">
    <property type="entry name" value="HTH-TYPE TRANSCRIPTIONAL REGULATOR RUTR"/>
    <property type="match status" value="1"/>
</dbReference>
<dbReference type="InterPro" id="IPR009057">
    <property type="entry name" value="Homeodomain-like_sf"/>
</dbReference>
<dbReference type="Pfam" id="PF16859">
    <property type="entry name" value="TetR_C_11"/>
    <property type="match status" value="1"/>
</dbReference>
<dbReference type="Pfam" id="PF00440">
    <property type="entry name" value="TetR_N"/>
    <property type="match status" value="1"/>
</dbReference>